<reference evidence="1 2" key="1">
    <citation type="submission" date="2024-03" db="EMBL/GenBank/DDBJ databases">
        <authorList>
            <person name="Martinez-Hernandez J."/>
        </authorList>
    </citation>
    <scope>NUCLEOTIDE SEQUENCE [LARGE SCALE GENOMIC DNA]</scope>
</reference>
<keyword evidence="2" id="KW-1185">Reference proteome</keyword>
<gene>
    <name evidence="1" type="ORF">LLUT_LOCUS2623</name>
</gene>
<protein>
    <submittedName>
        <fullName evidence="1">Uncharacterized protein</fullName>
    </submittedName>
</protein>
<accession>A0AAV1VXF2</accession>
<evidence type="ECO:0000313" key="1">
    <source>
        <dbReference type="EMBL" id="CAL0301563.1"/>
    </source>
</evidence>
<dbReference type="Proteomes" id="UP001497480">
    <property type="component" value="Unassembled WGS sequence"/>
</dbReference>
<dbReference type="AlphaFoldDB" id="A0AAV1VXF2"/>
<comment type="caution">
    <text evidence="1">The sequence shown here is derived from an EMBL/GenBank/DDBJ whole genome shotgun (WGS) entry which is preliminary data.</text>
</comment>
<dbReference type="EMBL" id="CAXHTB010000002">
    <property type="protein sequence ID" value="CAL0301563.1"/>
    <property type="molecule type" value="Genomic_DNA"/>
</dbReference>
<name>A0AAV1VXF2_LUPLU</name>
<organism evidence="1 2">
    <name type="scientific">Lupinus luteus</name>
    <name type="common">European yellow lupine</name>
    <dbReference type="NCBI Taxonomy" id="3873"/>
    <lineage>
        <taxon>Eukaryota</taxon>
        <taxon>Viridiplantae</taxon>
        <taxon>Streptophyta</taxon>
        <taxon>Embryophyta</taxon>
        <taxon>Tracheophyta</taxon>
        <taxon>Spermatophyta</taxon>
        <taxon>Magnoliopsida</taxon>
        <taxon>eudicotyledons</taxon>
        <taxon>Gunneridae</taxon>
        <taxon>Pentapetalae</taxon>
        <taxon>rosids</taxon>
        <taxon>fabids</taxon>
        <taxon>Fabales</taxon>
        <taxon>Fabaceae</taxon>
        <taxon>Papilionoideae</taxon>
        <taxon>50 kb inversion clade</taxon>
        <taxon>genistoids sensu lato</taxon>
        <taxon>core genistoids</taxon>
        <taxon>Genisteae</taxon>
        <taxon>Lupinus</taxon>
    </lineage>
</organism>
<proteinExistence type="predicted"/>
<evidence type="ECO:0000313" key="2">
    <source>
        <dbReference type="Proteomes" id="UP001497480"/>
    </source>
</evidence>
<sequence length="59" mass="6762">MVVTKSPKRTEDLHSQITFTFFSITNIHSQSLSLSSQSPTFLLNHLHSQIEVYHLAYIS</sequence>